<feature type="region of interest" description="Disordered" evidence="1">
    <location>
        <begin position="365"/>
        <end position="401"/>
    </location>
</feature>
<feature type="compositionally biased region" description="Acidic residues" evidence="1">
    <location>
        <begin position="54"/>
        <end position="67"/>
    </location>
</feature>
<feature type="compositionally biased region" description="Polar residues" evidence="1">
    <location>
        <begin position="88"/>
        <end position="110"/>
    </location>
</feature>
<feature type="region of interest" description="Disordered" evidence="1">
    <location>
        <begin position="38"/>
        <end position="338"/>
    </location>
</feature>
<feature type="compositionally biased region" description="Acidic residues" evidence="1">
    <location>
        <begin position="518"/>
        <end position="563"/>
    </location>
</feature>
<proteinExistence type="predicted"/>
<dbReference type="eggNOG" id="ENOG503478X">
    <property type="taxonomic scope" value="Bacteria"/>
</dbReference>
<dbReference type="STRING" id="596324.TREVI0001_0747"/>
<gene>
    <name evidence="2" type="ORF">TREVI0001_0747</name>
</gene>
<evidence type="ECO:0000313" key="3">
    <source>
        <dbReference type="Proteomes" id="UP000004509"/>
    </source>
</evidence>
<feature type="compositionally biased region" description="Polar residues" evidence="1">
    <location>
        <begin position="365"/>
        <end position="394"/>
    </location>
</feature>
<organism evidence="2 3">
    <name type="scientific">Treponema vincentii ATCC 35580</name>
    <dbReference type="NCBI Taxonomy" id="596324"/>
    <lineage>
        <taxon>Bacteria</taxon>
        <taxon>Pseudomonadati</taxon>
        <taxon>Spirochaetota</taxon>
        <taxon>Spirochaetia</taxon>
        <taxon>Spirochaetales</taxon>
        <taxon>Treponemataceae</taxon>
        <taxon>Treponema</taxon>
    </lineage>
</organism>
<dbReference type="OrthoDB" id="346175at2"/>
<protein>
    <submittedName>
        <fullName evidence="2">Uncharacterized protein</fullName>
    </submittedName>
</protein>
<feature type="region of interest" description="Disordered" evidence="1">
    <location>
        <begin position="419"/>
        <end position="563"/>
    </location>
</feature>
<sequence length="757" mass="83728">MDKFNKTDDLYDPNFSIDSDSTEKLDMYGVWLKKKKDSIEPLDSDDSQIASDSGIEDQNDINFDDDFSFSNSDMDTDIKAPELEELNDINSLDTVPLETDSSSYTGNDSSDVPLDEDSFESLDLDDFLSDEGSPEPQEVSETFVEEEPIDLDFTEMTDDTEKPMDNDTPPAGLENFSEISLDDFEDAAPSDSSGSDGNFEPVDDFDDIIKGDTTEEQNSEQKEKPVLDINVTADDEAAKVQPLSELSSQVVEDNADIPIFGTDENKEDKTDSKTADTEEPAFFDDIEAVKQDLLSTPQNTEHTNEAEPTAPAPAQETKDSMNTTAETSQHPAAEQDKATELLMKIAHEISDLKAELNNLKATMTAQSKTVAESSVKDTGNPQTEKNADTESSGFFSDDDTDETIALTGDELNNILITADFTEERNSEDGERAPAEETQAAEEENENYEVPPVLTKDIDPDMEETPPADHSFEDSIAEPEPVESDGDYKPEAEGEKLLASDPVFNVEAAPITSLPEDLSYLDESSEVPDEGEELIDNDSSDQETAELEEIGEAEPADEESDFEDINIESFDIPSEQEIEVPNIEPIAEEPKAAAVIEAEPETEEVRFPAEVTEERTIHELQNDEDFPNPFADASTASEAEIKEEIIEEPFVADAPVIESAAEETGHEAPIEELDVIPELEPEEEGNSKEPKQETLLQAATKKREATISIPLELKNEIKSVLSYMDQLLEALPEKKIEEFAKSEYFETYKHLFEELGIS</sequence>
<evidence type="ECO:0000313" key="2">
    <source>
        <dbReference type="EMBL" id="EEV19983.1"/>
    </source>
</evidence>
<dbReference type="EMBL" id="ACYH01000041">
    <property type="protein sequence ID" value="EEV19983.1"/>
    <property type="molecule type" value="Genomic_DNA"/>
</dbReference>
<dbReference type="AlphaFoldDB" id="C8PR58"/>
<feature type="compositionally biased region" description="Low complexity" evidence="1">
    <location>
        <begin position="306"/>
        <end position="315"/>
    </location>
</feature>
<feature type="compositionally biased region" description="Basic and acidic residues" evidence="1">
    <location>
        <begin position="421"/>
        <end position="434"/>
    </location>
</feature>
<name>C8PR58_9SPIR</name>
<accession>C8PR58</accession>
<feature type="compositionally biased region" description="Polar residues" evidence="1">
    <location>
        <begin position="320"/>
        <end position="330"/>
    </location>
</feature>
<feature type="compositionally biased region" description="Basic and acidic residues" evidence="1">
    <location>
        <begin position="263"/>
        <end position="276"/>
    </location>
</feature>
<feature type="compositionally biased region" description="Acidic residues" evidence="1">
    <location>
        <begin position="277"/>
        <end position="286"/>
    </location>
</feature>
<feature type="compositionally biased region" description="Basic and acidic residues" evidence="1">
    <location>
        <begin position="207"/>
        <end position="226"/>
    </location>
</feature>
<reference evidence="2 3" key="1">
    <citation type="submission" date="2009-07" db="EMBL/GenBank/DDBJ databases">
        <authorList>
            <person name="Madupu R."/>
            <person name="Sebastian Y."/>
            <person name="Durkin A.S."/>
            <person name="Torralba M."/>
            <person name="Methe B."/>
            <person name="Sutton G.G."/>
            <person name="Strausberg R.L."/>
            <person name="Nelson K.E."/>
        </authorList>
    </citation>
    <scope>NUCLEOTIDE SEQUENCE [LARGE SCALE GENOMIC DNA]</scope>
    <source>
        <strain evidence="2 3">ATCC 35580</strain>
    </source>
</reference>
<comment type="caution">
    <text evidence="2">The sequence shown here is derived from an EMBL/GenBank/DDBJ whole genome shotgun (WGS) entry which is preliminary data.</text>
</comment>
<dbReference type="RefSeq" id="WP_006189017.1">
    <property type="nucleotide sequence ID" value="NZ_ACYH01000041.1"/>
</dbReference>
<feature type="compositionally biased region" description="Acidic residues" evidence="1">
    <location>
        <begin position="113"/>
        <end position="133"/>
    </location>
</feature>
<feature type="compositionally biased region" description="Acidic residues" evidence="1">
    <location>
        <begin position="474"/>
        <end position="484"/>
    </location>
</feature>
<evidence type="ECO:0000256" key="1">
    <source>
        <dbReference type="SAM" id="MobiDB-lite"/>
    </source>
</evidence>
<feature type="compositionally biased region" description="Basic and acidic residues" evidence="1">
    <location>
        <begin position="485"/>
        <end position="497"/>
    </location>
</feature>
<feature type="region of interest" description="Disordered" evidence="1">
    <location>
        <begin position="675"/>
        <end position="698"/>
    </location>
</feature>
<feature type="compositionally biased region" description="Acidic residues" evidence="1">
    <location>
        <begin position="143"/>
        <end position="158"/>
    </location>
</feature>
<feature type="region of interest" description="Disordered" evidence="1">
    <location>
        <begin position="1"/>
        <end position="21"/>
    </location>
</feature>
<dbReference type="Proteomes" id="UP000004509">
    <property type="component" value="Unassembled WGS sequence"/>
</dbReference>